<dbReference type="GO" id="GO:0044205">
    <property type="term" value="P:'de novo' UMP biosynthetic process"/>
    <property type="evidence" value="ECO:0007669"/>
    <property type="project" value="UniProtKB-UniRule"/>
</dbReference>
<dbReference type="FunFam" id="3.20.20.70:FF:000027">
    <property type="entry name" value="Dihydropyrimidine dehydrogenase [NADP(+)]"/>
    <property type="match status" value="1"/>
</dbReference>
<feature type="binding site" evidence="9">
    <location>
        <position position="46"/>
    </location>
    <ligand>
        <name>substrate</name>
    </ligand>
</feature>
<dbReference type="EC" id="1.3.-.-" evidence="9"/>
<dbReference type="SUPFAM" id="SSF51395">
    <property type="entry name" value="FMN-linked oxidoreductases"/>
    <property type="match status" value="1"/>
</dbReference>
<evidence type="ECO:0000256" key="1">
    <source>
        <dbReference type="ARBA" id="ARBA00004496"/>
    </source>
</evidence>
<dbReference type="UniPathway" id="UPA00070"/>
<evidence type="ECO:0000256" key="3">
    <source>
        <dbReference type="ARBA" id="ARBA00008008"/>
    </source>
</evidence>
<comment type="function">
    <text evidence="9">Catalyzes the conversion of dihydroorotate to orotate.</text>
</comment>
<evidence type="ECO:0000256" key="6">
    <source>
        <dbReference type="ARBA" id="ARBA00022643"/>
    </source>
</evidence>
<feature type="binding site" evidence="9">
    <location>
        <begin position="70"/>
        <end position="74"/>
    </location>
    <ligand>
        <name>substrate</name>
    </ligand>
</feature>
<evidence type="ECO:0000256" key="4">
    <source>
        <dbReference type="ARBA" id="ARBA00022490"/>
    </source>
</evidence>
<evidence type="ECO:0000256" key="5">
    <source>
        <dbReference type="ARBA" id="ARBA00022630"/>
    </source>
</evidence>
<keyword evidence="5 9" id="KW-0285">Flavoprotein</keyword>
<accession>A0A2H0W4Q1</accession>
<dbReference type="PANTHER" id="PTHR48109">
    <property type="entry name" value="DIHYDROOROTATE DEHYDROGENASE (QUINONE), MITOCHONDRIAL-RELATED"/>
    <property type="match status" value="1"/>
</dbReference>
<comment type="catalytic activity">
    <reaction evidence="9">
        <text>(S)-dihydroorotate + A = orotate + AH2</text>
        <dbReference type="Rhea" id="RHEA:18073"/>
        <dbReference type="ChEBI" id="CHEBI:13193"/>
        <dbReference type="ChEBI" id="CHEBI:17499"/>
        <dbReference type="ChEBI" id="CHEBI:30839"/>
        <dbReference type="ChEBI" id="CHEBI:30864"/>
    </reaction>
</comment>
<dbReference type="Pfam" id="PF01180">
    <property type="entry name" value="DHO_dh"/>
    <property type="match status" value="1"/>
</dbReference>
<gene>
    <name evidence="9" type="primary">pyrD</name>
    <name evidence="11" type="ORF">COT81_00080</name>
</gene>
<feature type="binding site" evidence="9">
    <location>
        <position position="192"/>
    </location>
    <ligand>
        <name>FMN</name>
        <dbReference type="ChEBI" id="CHEBI:58210"/>
    </ligand>
</feature>
<dbReference type="Gene3D" id="3.20.20.70">
    <property type="entry name" value="Aldolase class I"/>
    <property type="match status" value="1"/>
</dbReference>
<dbReference type="GO" id="GO:0005737">
    <property type="term" value="C:cytoplasm"/>
    <property type="evidence" value="ECO:0007669"/>
    <property type="project" value="UniProtKB-SubCell"/>
</dbReference>
<evidence type="ECO:0000256" key="8">
    <source>
        <dbReference type="ARBA" id="ARBA00023002"/>
    </source>
</evidence>
<dbReference type="CDD" id="cd04740">
    <property type="entry name" value="DHOD_1B_like"/>
    <property type="match status" value="1"/>
</dbReference>
<keyword evidence="4 9" id="KW-0963">Cytoplasm</keyword>
<dbReference type="EMBL" id="PEZZ01000001">
    <property type="protein sequence ID" value="PIS05630.1"/>
    <property type="molecule type" value="Genomic_DNA"/>
</dbReference>
<evidence type="ECO:0000256" key="9">
    <source>
        <dbReference type="HAMAP-Rule" id="MF_00224"/>
    </source>
</evidence>
<dbReference type="InterPro" id="IPR050074">
    <property type="entry name" value="DHO_dehydrogenase"/>
</dbReference>
<comment type="similarity">
    <text evidence="3 9">Belongs to the dihydroorotate dehydrogenase family. Type 1 subfamily.</text>
</comment>
<dbReference type="PROSITE" id="PS00911">
    <property type="entry name" value="DHODEHASE_1"/>
    <property type="match status" value="1"/>
</dbReference>
<dbReference type="InterPro" id="IPR001295">
    <property type="entry name" value="Dihydroorotate_DH_CS"/>
</dbReference>
<evidence type="ECO:0000313" key="12">
    <source>
        <dbReference type="Proteomes" id="UP000230935"/>
    </source>
</evidence>
<name>A0A2H0W4Q1_9BACT</name>
<evidence type="ECO:0000259" key="10">
    <source>
        <dbReference type="Pfam" id="PF01180"/>
    </source>
</evidence>
<evidence type="ECO:0000313" key="11">
    <source>
        <dbReference type="EMBL" id="PIS05630.1"/>
    </source>
</evidence>
<dbReference type="PROSITE" id="PS00912">
    <property type="entry name" value="DHODEHASE_2"/>
    <property type="match status" value="1"/>
</dbReference>
<dbReference type="AlphaFoldDB" id="A0A2H0W4Q1"/>
<feature type="binding site" evidence="9">
    <location>
        <position position="127"/>
    </location>
    <ligand>
        <name>FMN</name>
        <dbReference type="ChEBI" id="CHEBI:58210"/>
    </ligand>
</feature>
<reference evidence="12" key="1">
    <citation type="submission" date="2017-09" db="EMBL/GenBank/DDBJ databases">
        <title>Depth-based differentiation of microbial function through sediment-hosted aquifers and enrichment of novel symbionts in the deep terrestrial subsurface.</title>
        <authorList>
            <person name="Probst A.J."/>
            <person name="Ladd B."/>
            <person name="Jarett J.K."/>
            <person name="Geller-Mcgrath D.E."/>
            <person name="Sieber C.M.K."/>
            <person name="Emerson J.B."/>
            <person name="Anantharaman K."/>
            <person name="Thomas B.C."/>
            <person name="Malmstrom R."/>
            <person name="Stieglmeier M."/>
            <person name="Klingl A."/>
            <person name="Woyke T."/>
            <person name="Ryan C.M."/>
            <person name="Banfield J.F."/>
        </authorList>
    </citation>
    <scope>NUCLEOTIDE SEQUENCE [LARGE SCALE GENOMIC DNA]</scope>
</reference>
<comment type="subcellular location">
    <subcellularLocation>
        <location evidence="1 9">Cytoplasm</location>
    </subcellularLocation>
</comment>
<proteinExistence type="inferred from homology"/>
<dbReference type="PIRSF" id="PIRSF000164">
    <property type="entry name" value="DHO_oxidase"/>
    <property type="match status" value="1"/>
</dbReference>
<sequence>MAIDLSTDICGVKLNNPTVLASGILGVTPASWKNVVDNGAGAITTKSISQNPRTGHPNPVMLTYHDGMLNAVGLSNSGAQDSLKKIKEFKKICDAPLIVNVVNGTIKEFGDTVELLSEAKPDLFEINVSCPNVDDEWGKPFACDPDLSAQVTKEVKSRTDIPVLIKLSPNVANIAIIAKAVEAAGADGISAINTAGPGMAIDITTRSPILANQTGGISGPALKPLAVGCVFQIYKAVKIPILGIGGVLTGEDAVEMIMAGARAVSIGTGVYYRGEDIFKKVSKEIEAFMQKHNYEKITDLIGAAHQS</sequence>
<dbReference type="InterPro" id="IPR005720">
    <property type="entry name" value="Dihydroorotate_DH_cat"/>
</dbReference>
<keyword evidence="8 9" id="KW-0560">Oxidoreductase</keyword>
<dbReference type="InterPro" id="IPR013785">
    <property type="entry name" value="Aldolase_TIM"/>
</dbReference>
<keyword evidence="6 9" id="KW-0288">FMN</keyword>
<dbReference type="HAMAP" id="MF_00224">
    <property type="entry name" value="DHO_dh_type1"/>
    <property type="match status" value="1"/>
</dbReference>
<dbReference type="NCBIfam" id="TIGR01037">
    <property type="entry name" value="pyrD_sub1_fam"/>
    <property type="match status" value="1"/>
</dbReference>
<feature type="binding site" evidence="9">
    <location>
        <begin position="245"/>
        <end position="246"/>
    </location>
    <ligand>
        <name>FMN</name>
        <dbReference type="ChEBI" id="CHEBI:58210"/>
    </ligand>
</feature>
<feature type="binding site" evidence="9">
    <location>
        <begin position="193"/>
        <end position="194"/>
    </location>
    <ligand>
        <name>substrate</name>
    </ligand>
</feature>
<dbReference type="InterPro" id="IPR033888">
    <property type="entry name" value="DHOD_1B"/>
</dbReference>
<comment type="pathway">
    <text evidence="2 9">Pyrimidine metabolism; UMP biosynthesis via de novo pathway.</text>
</comment>
<dbReference type="GO" id="GO:0006207">
    <property type="term" value="P:'de novo' pyrimidine nucleobase biosynthetic process"/>
    <property type="evidence" value="ECO:0007669"/>
    <property type="project" value="InterPro"/>
</dbReference>
<comment type="cofactor">
    <cofactor evidence="9">
        <name>FMN</name>
        <dbReference type="ChEBI" id="CHEBI:58210"/>
    </cofactor>
    <text evidence="9">Binds 1 FMN per subunit.</text>
</comment>
<feature type="binding site" evidence="9">
    <location>
        <position position="127"/>
    </location>
    <ligand>
        <name>substrate</name>
    </ligand>
</feature>
<dbReference type="Proteomes" id="UP000230935">
    <property type="component" value="Unassembled WGS sequence"/>
</dbReference>
<keyword evidence="7 9" id="KW-0665">Pyrimidine biosynthesis</keyword>
<organism evidence="11 12">
    <name type="scientific">Candidatus Buchananbacteria bacterium CG10_big_fil_rev_8_21_14_0_10_42_9</name>
    <dbReference type="NCBI Taxonomy" id="1974526"/>
    <lineage>
        <taxon>Bacteria</taxon>
        <taxon>Candidatus Buchananiibacteriota</taxon>
    </lineage>
</organism>
<dbReference type="InterPro" id="IPR024920">
    <property type="entry name" value="Dihydroorotate_DH_1"/>
</dbReference>
<dbReference type="NCBIfam" id="NF005574">
    <property type="entry name" value="PRK07259.1"/>
    <property type="match status" value="1"/>
</dbReference>
<feature type="binding site" evidence="9">
    <location>
        <position position="219"/>
    </location>
    <ligand>
        <name>FMN</name>
        <dbReference type="ChEBI" id="CHEBI:58210"/>
    </ligand>
</feature>
<dbReference type="PANTHER" id="PTHR48109:SF1">
    <property type="entry name" value="DIHYDROOROTATE DEHYDROGENASE (FUMARATE)"/>
    <property type="match status" value="1"/>
</dbReference>
<feature type="active site" description="Nucleophile" evidence="9">
    <location>
        <position position="130"/>
    </location>
</feature>
<evidence type="ECO:0000256" key="2">
    <source>
        <dbReference type="ARBA" id="ARBA00004725"/>
    </source>
</evidence>
<feature type="binding site" evidence="9">
    <location>
        <position position="22"/>
    </location>
    <ligand>
        <name>FMN</name>
        <dbReference type="ChEBI" id="CHEBI:58210"/>
    </ligand>
</feature>
<dbReference type="InterPro" id="IPR012135">
    <property type="entry name" value="Dihydroorotate_DH_1_2"/>
</dbReference>
<comment type="caution">
    <text evidence="11">The sequence shown here is derived from an EMBL/GenBank/DDBJ whole genome shotgun (WGS) entry which is preliminary data.</text>
</comment>
<feature type="domain" description="Dihydroorotate dehydrogenase catalytic" evidence="10">
    <location>
        <begin position="5"/>
        <end position="289"/>
    </location>
</feature>
<feature type="binding site" evidence="9">
    <location>
        <position position="100"/>
    </location>
    <ligand>
        <name>FMN</name>
        <dbReference type="ChEBI" id="CHEBI:58210"/>
    </ligand>
</feature>
<dbReference type="GO" id="GO:0004152">
    <property type="term" value="F:dihydroorotate dehydrogenase activity"/>
    <property type="evidence" value="ECO:0007669"/>
    <property type="project" value="UniProtKB-UniRule"/>
</dbReference>
<dbReference type="InterPro" id="IPR049622">
    <property type="entry name" value="Dihydroorotate_DH_I"/>
</dbReference>
<feature type="binding site" evidence="9">
    <location>
        <begin position="46"/>
        <end position="47"/>
    </location>
    <ligand>
        <name>FMN</name>
        <dbReference type="ChEBI" id="CHEBI:58210"/>
    </ligand>
</feature>
<feature type="binding site" evidence="9">
    <location>
        <position position="166"/>
    </location>
    <ligand>
        <name>FMN</name>
        <dbReference type="ChEBI" id="CHEBI:58210"/>
    </ligand>
</feature>
<protein>
    <recommendedName>
        <fullName evidence="9">Dihydroorotate dehydrogenase</fullName>
        <shortName evidence="9">DHOD</shortName>
        <shortName evidence="9">DHODase</shortName>
        <shortName evidence="9">DHOdehase</shortName>
        <ecNumber evidence="9">1.3.-.-</ecNumber>
    </recommendedName>
</protein>
<feature type="binding site" evidence="9">
    <location>
        <begin position="267"/>
        <end position="268"/>
    </location>
    <ligand>
        <name>FMN</name>
        <dbReference type="ChEBI" id="CHEBI:58210"/>
    </ligand>
</feature>
<evidence type="ECO:0000256" key="7">
    <source>
        <dbReference type="ARBA" id="ARBA00022975"/>
    </source>
</evidence>